<dbReference type="SMART" id="SM01411">
    <property type="entry name" value="Ephrin_rec_like"/>
    <property type="match status" value="1"/>
</dbReference>
<feature type="transmembrane region" description="Helical" evidence="1">
    <location>
        <begin position="255"/>
        <end position="277"/>
    </location>
</feature>
<reference evidence="3 4" key="2">
    <citation type="submission" date="2024-05" db="EMBL/GenBank/DDBJ databases">
        <authorList>
            <person name="Chen Y."/>
            <person name="Shah S."/>
            <person name="Dougan E. K."/>
            <person name="Thang M."/>
            <person name="Chan C."/>
        </authorList>
    </citation>
    <scope>NUCLEOTIDE SEQUENCE [LARGE SCALE GENOMIC DNA]</scope>
</reference>
<dbReference type="AlphaFoldDB" id="A0A9P1GD70"/>
<dbReference type="EMBL" id="CAMXCT010004445">
    <property type="protein sequence ID" value="CAI4009055.1"/>
    <property type="molecule type" value="Genomic_DNA"/>
</dbReference>
<keyword evidence="1" id="KW-1133">Transmembrane helix</keyword>
<feature type="transmembrane region" description="Helical" evidence="1">
    <location>
        <begin position="477"/>
        <end position="499"/>
    </location>
</feature>
<evidence type="ECO:0000313" key="4">
    <source>
        <dbReference type="Proteomes" id="UP001152797"/>
    </source>
</evidence>
<dbReference type="EMBL" id="CAMXCT020004445">
    <property type="protein sequence ID" value="CAL1162430.1"/>
    <property type="molecule type" value="Genomic_DNA"/>
</dbReference>
<accession>A0A9P1GD70</accession>
<evidence type="ECO:0000313" key="2">
    <source>
        <dbReference type="EMBL" id="CAI4009055.1"/>
    </source>
</evidence>
<evidence type="ECO:0000313" key="3">
    <source>
        <dbReference type="EMBL" id="CAL4796367.1"/>
    </source>
</evidence>
<keyword evidence="1" id="KW-0472">Membrane</keyword>
<reference evidence="2" key="1">
    <citation type="submission" date="2022-10" db="EMBL/GenBank/DDBJ databases">
        <authorList>
            <person name="Chen Y."/>
            <person name="Dougan E. K."/>
            <person name="Chan C."/>
            <person name="Rhodes N."/>
            <person name="Thang M."/>
        </authorList>
    </citation>
    <scope>NUCLEOTIDE SEQUENCE</scope>
</reference>
<gene>
    <name evidence="2" type="ORF">C1SCF055_LOCUS34434</name>
</gene>
<feature type="transmembrane region" description="Helical" evidence="1">
    <location>
        <begin position="388"/>
        <end position="408"/>
    </location>
</feature>
<organism evidence="2">
    <name type="scientific">Cladocopium goreaui</name>
    <dbReference type="NCBI Taxonomy" id="2562237"/>
    <lineage>
        <taxon>Eukaryota</taxon>
        <taxon>Sar</taxon>
        <taxon>Alveolata</taxon>
        <taxon>Dinophyceae</taxon>
        <taxon>Suessiales</taxon>
        <taxon>Symbiodiniaceae</taxon>
        <taxon>Cladocopium</taxon>
    </lineage>
</organism>
<name>A0A9P1GD70_9DINO</name>
<dbReference type="Proteomes" id="UP001152797">
    <property type="component" value="Unassembled WGS sequence"/>
</dbReference>
<evidence type="ECO:0008006" key="5">
    <source>
        <dbReference type="Google" id="ProtNLM"/>
    </source>
</evidence>
<evidence type="ECO:0000256" key="1">
    <source>
        <dbReference type="SAM" id="Phobius"/>
    </source>
</evidence>
<proteinExistence type="predicted"/>
<dbReference type="Gene3D" id="2.10.50.10">
    <property type="entry name" value="Tumor Necrosis Factor Receptor, subunit A, domain 2"/>
    <property type="match status" value="1"/>
</dbReference>
<dbReference type="OrthoDB" id="6375837at2759"/>
<dbReference type="InterPro" id="IPR009030">
    <property type="entry name" value="Growth_fac_rcpt_cys_sf"/>
</dbReference>
<sequence length="662" mass="72411">MPPNLIVLDLSNNPNVGLTPEVLKQVIEQGVYVDLQNSTLLDEEPARELMDGRHLRMSSYIEMSKPAKGYECHQVLNEKLRVSPDRFLPDVLCQCLPGWEGNGTKCVKCPENFFNAESNSTCKKCPKDSKSPLASTSPDACSCPSGQEIFRRNETLQCGCRHSFALGISGDCLECEELKLQCPQPGMSTWLATPKAGYVRMESNSSKVYLCLSADQCNSQNCSTGFAGPLCVDCAAGYRSVRGSCEACSKEPPNLFFWSIVAAALLSLVGVVAYLFISRSAAAAATAPAPPSRALKWKVLQDLAKAQAPVLLQLCQLWAALAVLSFVGKRSADALSREEGHEKDTEGSNSWISTFWELPYVETLQLSLNAFKDSMALQCSYDGARVRFFGALAAPLLPLLILAACGILELPYPTKGISAALKVLTLLFIGGVSSCANLLTCQYVDSADEPLGEHAFRLHMPFLRCRDDSWQALWVDVVAYSSSFVYGVFIPLLLLHLFTRQHLLMRSCRTVAAVTQLTQPEGQGMAVSLQSLTADGKLSFEESQLRGRLVAACAARLAVSQQGHRVKLRMMKDVVYLEDLGQTSTGSSFADATIEESMVASWIASEEEIQSGLALRCRSISEMLMERRVLDEGQRSERSRRCFTAAFNALVGSNISIECTLW</sequence>
<dbReference type="EMBL" id="CAMXCT030004445">
    <property type="protein sequence ID" value="CAL4796367.1"/>
    <property type="molecule type" value="Genomic_DNA"/>
</dbReference>
<keyword evidence="4" id="KW-1185">Reference proteome</keyword>
<dbReference type="SUPFAM" id="SSF57184">
    <property type="entry name" value="Growth factor receptor domain"/>
    <property type="match status" value="1"/>
</dbReference>
<keyword evidence="1" id="KW-0812">Transmembrane</keyword>
<comment type="caution">
    <text evidence="2">The sequence shown here is derived from an EMBL/GenBank/DDBJ whole genome shotgun (WGS) entry which is preliminary data.</text>
</comment>
<protein>
    <recommendedName>
        <fullName evidence="5">Tyrosine-protein kinase ephrin type A/B receptor-like domain-containing protein</fullName>
    </recommendedName>
</protein>